<name>A0A0D8FXE5_9ACTN</name>
<gene>
    <name evidence="2" type="ORF">FEAC_03870</name>
</gene>
<keyword evidence="1" id="KW-0732">Signal</keyword>
<feature type="signal peptide" evidence="1">
    <location>
        <begin position="1"/>
        <end position="35"/>
    </location>
</feature>
<accession>A0A0D8FXE5</accession>
<dbReference type="OrthoDB" id="9757809at2"/>
<evidence type="ECO:0000256" key="1">
    <source>
        <dbReference type="SAM" id="SignalP"/>
    </source>
</evidence>
<evidence type="ECO:0000313" key="3">
    <source>
        <dbReference type="Proteomes" id="UP000032336"/>
    </source>
</evidence>
<dbReference type="Gene3D" id="2.130.10.10">
    <property type="entry name" value="YVTN repeat-like/Quinoprotein amine dehydrogenase"/>
    <property type="match status" value="1"/>
</dbReference>
<dbReference type="PROSITE" id="PS51257">
    <property type="entry name" value="PROKAR_LIPOPROTEIN"/>
    <property type="match status" value="1"/>
</dbReference>
<dbReference type="SUPFAM" id="SSF110296">
    <property type="entry name" value="Oligoxyloglucan reducing end-specific cellobiohydrolase"/>
    <property type="match status" value="1"/>
</dbReference>
<sequence>MKYMGAPSQQIAKVIGITVLTAMLLAACSSNASSAKVTNSSKAEPSRTQAIASRKVLEPAWRLLDKEVAVSVNGGLAWTTKALPPGIQVEGTSVAVTEQGSILAMDSSGSNLEIFRASNANSPWTHESLPIRWPAGVALGPTYVSNLVNVEDNYGTDATSISVNEGGAQTGNVTALFVSDDGGRTFAQLDLPTNYGTYQAAMLSSSAGVITGGNSYQGVWFRSNRGKNWEPASIPGFAPSPYSTVGTPVAFGTQIYVPIALGVGANAKTTLYESTDGGASFKALTTQNHVGSLIVAANGPDIWLFNATHEIVESSNDGLSWTTVSSPTLAKEVASVELASPSKAVVTTINYGCTGFKTGCYYNTYQQATTNSGKTWTENALSPTFND</sequence>
<dbReference type="eggNOG" id="COG4447">
    <property type="taxonomic scope" value="Bacteria"/>
</dbReference>
<dbReference type="GeneID" id="78371727"/>
<feature type="chain" id="PRO_5002329928" description="BNR/Asp-box repeat protein" evidence="1">
    <location>
        <begin position="36"/>
        <end position="387"/>
    </location>
</feature>
<dbReference type="InterPro" id="IPR015943">
    <property type="entry name" value="WD40/YVTN_repeat-like_dom_sf"/>
</dbReference>
<evidence type="ECO:0000313" key="2">
    <source>
        <dbReference type="EMBL" id="KJE77644.1"/>
    </source>
</evidence>
<dbReference type="AlphaFoldDB" id="A0A0D8FXE5"/>
<dbReference type="EMBL" id="JXUW01000003">
    <property type="protein sequence ID" value="KJE77644.1"/>
    <property type="molecule type" value="Genomic_DNA"/>
</dbReference>
<dbReference type="RefSeq" id="WP_152623027.1">
    <property type="nucleotide sequence ID" value="NZ_JQKF01000067.1"/>
</dbReference>
<reference evidence="2 3" key="1">
    <citation type="submission" date="2015-01" db="EMBL/GenBank/DDBJ databases">
        <title>Draft genome of the acidophilic iron oxidizer Ferrimicrobium acidiphilum strain T23.</title>
        <authorList>
            <person name="Poehlein A."/>
            <person name="Eisen S."/>
            <person name="Schloemann M."/>
            <person name="Johnson B.D."/>
            <person name="Daniel R."/>
            <person name="Muehling M."/>
        </authorList>
    </citation>
    <scope>NUCLEOTIDE SEQUENCE [LARGE SCALE GENOMIC DNA]</scope>
    <source>
        <strain evidence="2 3">T23</strain>
    </source>
</reference>
<keyword evidence="3" id="KW-1185">Reference proteome</keyword>
<dbReference type="Proteomes" id="UP000032336">
    <property type="component" value="Unassembled WGS sequence"/>
</dbReference>
<organism evidence="2 3">
    <name type="scientific">Ferrimicrobium acidiphilum DSM 19497</name>
    <dbReference type="NCBI Taxonomy" id="1121877"/>
    <lineage>
        <taxon>Bacteria</taxon>
        <taxon>Bacillati</taxon>
        <taxon>Actinomycetota</taxon>
        <taxon>Acidimicrobiia</taxon>
        <taxon>Acidimicrobiales</taxon>
        <taxon>Acidimicrobiaceae</taxon>
        <taxon>Ferrimicrobium</taxon>
    </lineage>
</organism>
<comment type="caution">
    <text evidence="2">The sequence shown here is derived from an EMBL/GenBank/DDBJ whole genome shotgun (WGS) entry which is preliminary data.</text>
</comment>
<protein>
    <recommendedName>
        <fullName evidence="4">BNR/Asp-box repeat protein</fullName>
    </recommendedName>
</protein>
<proteinExistence type="predicted"/>
<evidence type="ECO:0008006" key="4">
    <source>
        <dbReference type="Google" id="ProtNLM"/>
    </source>
</evidence>